<name>A0AAV9AYW1_ACOGR</name>
<comment type="caution">
    <text evidence="2">The sequence shown here is derived from an EMBL/GenBank/DDBJ whole genome shotgun (WGS) entry which is preliminary data.</text>
</comment>
<gene>
    <name evidence="2" type="ORF">QJS04_geneDACA006817</name>
</gene>
<feature type="region of interest" description="Disordered" evidence="1">
    <location>
        <begin position="1"/>
        <end position="34"/>
    </location>
</feature>
<dbReference type="AlphaFoldDB" id="A0AAV9AYW1"/>
<evidence type="ECO:0000256" key="1">
    <source>
        <dbReference type="SAM" id="MobiDB-lite"/>
    </source>
</evidence>
<feature type="compositionally biased region" description="Basic residues" evidence="1">
    <location>
        <begin position="20"/>
        <end position="31"/>
    </location>
</feature>
<proteinExistence type="predicted"/>
<organism evidence="2 3">
    <name type="scientific">Acorus gramineus</name>
    <name type="common">Dwarf sweet flag</name>
    <dbReference type="NCBI Taxonomy" id="55184"/>
    <lineage>
        <taxon>Eukaryota</taxon>
        <taxon>Viridiplantae</taxon>
        <taxon>Streptophyta</taxon>
        <taxon>Embryophyta</taxon>
        <taxon>Tracheophyta</taxon>
        <taxon>Spermatophyta</taxon>
        <taxon>Magnoliopsida</taxon>
        <taxon>Liliopsida</taxon>
        <taxon>Acoraceae</taxon>
        <taxon>Acorus</taxon>
    </lineage>
</organism>
<dbReference type="EMBL" id="JAUJYN010000006">
    <property type="protein sequence ID" value="KAK1269192.1"/>
    <property type="molecule type" value="Genomic_DNA"/>
</dbReference>
<reference evidence="2" key="2">
    <citation type="submission" date="2023-06" db="EMBL/GenBank/DDBJ databases">
        <authorList>
            <person name="Ma L."/>
            <person name="Liu K.-W."/>
            <person name="Li Z."/>
            <person name="Hsiao Y.-Y."/>
            <person name="Qi Y."/>
            <person name="Fu T."/>
            <person name="Tang G."/>
            <person name="Zhang D."/>
            <person name="Sun W.-H."/>
            <person name="Liu D.-K."/>
            <person name="Li Y."/>
            <person name="Chen G.-Z."/>
            <person name="Liu X.-D."/>
            <person name="Liao X.-Y."/>
            <person name="Jiang Y.-T."/>
            <person name="Yu X."/>
            <person name="Hao Y."/>
            <person name="Huang J."/>
            <person name="Zhao X.-W."/>
            <person name="Ke S."/>
            <person name="Chen Y.-Y."/>
            <person name="Wu W.-L."/>
            <person name="Hsu J.-L."/>
            <person name="Lin Y.-F."/>
            <person name="Huang M.-D."/>
            <person name="Li C.-Y."/>
            <person name="Huang L."/>
            <person name="Wang Z.-W."/>
            <person name="Zhao X."/>
            <person name="Zhong W.-Y."/>
            <person name="Peng D.-H."/>
            <person name="Ahmad S."/>
            <person name="Lan S."/>
            <person name="Zhang J.-S."/>
            <person name="Tsai W.-C."/>
            <person name="Van De Peer Y."/>
            <person name="Liu Z.-J."/>
        </authorList>
    </citation>
    <scope>NUCLEOTIDE SEQUENCE</scope>
    <source>
        <strain evidence="2">SCP</strain>
        <tissue evidence="2">Leaves</tissue>
    </source>
</reference>
<accession>A0AAV9AYW1</accession>
<reference evidence="2" key="1">
    <citation type="journal article" date="2023" name="Nat. Commun.">
        <title>Diploid and tetraploid genomes of Acorus and the evolution of monocots.</title>
        <authorList>
            <person name="Ma L."/>
            <person name="Liu K.W."/>
            <person name="Li Z."/>
            <person name="Hsiao Y.Y."/>
            <person name="Qi Y."/>
            <person name="Fu T."/>
            <person name="Tang G.D."/>
            <person name="Zhang D."/>
            <person name="Sun W.H."/>
            <person name="Liu D.K."/>
            <person name="Li Y."/>
            <person name="Chen G.Z."/>
            <person name="Liu X.D."/>
            <person name="Liao X.Y."/>
            <person name="Jiang Y.T."/>
            <person name="Yu X."/>
            <person name="Hao Y."/>
            <person name="Huang J."/>
            <person name="Zhao X.W."/>
            <person name="Ke S."/>
            <person name="Chen Y.Y."/>
            <person name="Wu W.L."/>
            <person name="Hsu J.L."/>
            <person name="Lin Y.F."/>
            <person name="Huang M.D."/>
            <person name="Li C.Y."/>
            <person name="Huang L."/>
            <person name="Wang Z.W."/>
            <person name="Zhao X."/>
            <person name="Zhong W.Y."/>
            <person name="Peng D.H."/>
            <person name="Ahmad S."/>
            <person name="Lan S."/>
            <person name="Zhang J.S."/>
            <person name="Tsai W.C."/>
            <person name="Van de Peer Y."/>
            <person name="Liu Z.J."/>
        </authorList>
    </citation>
    <scope>NUCLEOTIDE SEQUENCE</scope>
    <source>
        <strain evidence="2">SCP</strain>
    </source>
</reference>
<keyword evidence="3" id="KW-1185">Reference proteome</keyword>
<sequence length="51" mass="5748">MRSHVINSNEFNASSSPPAHRIKRGSWSRRSKGGEDLLQVEGEYKEELSSC</sequence>
<evidence type="ECO:0000313" key="2">
    <source>
        <dbReference type="EMBL" id="KAK1269192.1"/>
    </source>
</evidence>
<protein>
    <submittedName>
        <fullName evidence="2">Uncharacterized protein</fullName>
    </submittedName>
</protein>
<dbReference type="Proteomes" id="UP001179952">
    <property type="component" value="Unassembled WGS sequence"/>
</dbReference>
<evidence type="ECO:0000313" key="3">
    <source>
        <dbReference type="Proteomes" id="UP001179952"/>
    </source>
</evidence>
<feature type="compositionally biased region" description="Polar residues" evidence="1">
    <location>
        <begin position="1"/>
        <end position="17"/>
    </location>
</feature>